<dbReference type="SMART" id="SM00249">
    <property type="entry name" value="PHD"/>
    <property type="match status" value="2"/>
</dbReference>
<keyword evidence="6" id="KW-0805">Transcription regulation</keyword>
<gene>
    <name evidence="13" type="primary">CHD5_2</name>
    <name evidence="13" type="ORF">SK128_019577</name>
</gene>
<evidence type="ECO:0000256" key="9">
    <source>
        <dbReference type="ARBA" id="ARBA00023242"/>
    </source>
</evidence>
<dbReference type="Proteomes" id="UP001381693">
    <property type="component" value="Unassembled WGS sequence"/>
</dbReference>
<dbReference type="Gene3D" id="2.40.50.40">
    <property type="match status" value="1"/>
</dbReference>
<dbReference type="EMBL" id="JAXCGZ010012016">
    <property type="protein sequence ID" value="KAK7073859.1"/>
    <property type="molecule type" value="Genomic_DNA"/>
</dbReference>
<keyword evidence="4 10" id="KW-0863">Zinc-finger</keyword>
<accession>A0AAN8X6J9</accession>
<feature type="compositionally biased region" description="Acidic residues" evidence="11">
    <location>
        <begin position="1"/>
        <end position="41"/>
    </location>
</feature>
<dbReference type="InterPro" id="IPR001965">
    <property type="entry name" value="Znf_PHD"/>
</dbReference>
<evidence type="ECO:0000256" key="11">
    <source>
        <dbReference type="SAM" id="MobiDB-lite"/>
    </source>
</evidence>
<dbReference type="InterPro" id="IPR016197">
    <property type="entry name" value="Chromo-like_dom_sf"/>
</dbReference>
<dbReference type="PANTHER" id="PTHR24102">
    <property type="entry name" value="PHD FINGER PROTEIN"/>
    <property type="match status" value="1"/>
</dbReference>
<dbReference type="Gene3D" id="3.30.40.10">
    <property type="entry name" value="Zinc/RING finger domain, C3HC4 (zinc finger)"/>
    <property type="match status" value="2"/>
</dbReference>
<evidence type="ECO:0000313" key="13">
    <source>
        <dbReference type="EMBL" id="KAK7073859.1"/>
    </source>
</evidence>
<feature type="compositionally biased region" description="Basic and acidic residues" evidence="11">
    <location>
        <begin position="343"/>
        <end position="353"/>
    </location>
</feature>
<feature type="compositionally biased region" description="Acidic residues" evidence="11">
    <location>
        <begin position="191"/>
        <end position="209"/>
    </location>
</feature>
<feature type="non-terminal residue" evidence="13">
    <location>
        <position position="531"/>
    </location>
</feature>
<feature type="compositionally biased region" description="Basic residues" evidence="11">
    <location>
        <begin position="44"/>
        <end position="68"/>
    </location>
</feature>
<dbReference type="GO" id="GO:0016787">
    <property type="term" value="F:hydrolase activity"/>
    <property type="evidence" value="ECO:0007669"/>
    <property type="project" value="UniProtKB-KW"/>
</dbReference>
<protein>
    <submittedName>
        <fullName evidence="13">Choline dehydrogenase 5</fullName>
        <ecNumber evidence="13">3.6.4.12</ecNumber>
    </submittedName>
</protein>
<evidence type="ECO:0000256" key="2">
    <source>
        <dbReference type="ARBA" id="ARBA00022553"/>
    </source>
</evidence>
<keyword evidence="8" id="KW-0804">Transcription</keyword>
<dbReference type="EC" id="3.6.4.12" evidence="13"/>
<keyword evidence="14" id="KW-1185">Reference proteome</keyword>
<dbReference type="Pfam" id="PF08073">
    <property type="entry name" value="CHDNT"/>
    <property type="match status" value="1"/>
</dbReference>
<comment type="subcellular location">
    <subcellularLocation>
        <location evidence="1">Nucleus</location>
    </subcellularLocation>
</comment>
<dbReference type="SUPFAM" id="SSF47095">
    <property type="entry name" value="HMG-box"/>
    <property type="match status" value="1"/>
</dbReference>
<reference evidence="13 14" key="1">
    <citation type="submission" date="2023-11" db="EMBL/GenBank/DDBJ databases">
        <title>Halocaridina rubra genome assembly.</title>
        <authorList>
            <person name="Smith C."/>
        </authorList>
    </citation>
    <scope>NUCLEOTIDE SEQUENCE [LARGE SCALE GENOMIC DNA]</scope>
    <source>
        <strain evidence="13">EP-1</strain>
        <tissue evidence="13">Whole</tissue>
    </source>
</reference>
<dbReference type="GO" id="GO:0005694">
    <property type="term" value="C:chromosome"/>
    <property type="evidence" value="ECO:0007669"/>
    <property type="project" value="UniProtKB-ARBA"/>
</dbReference>
<feature type="compositionally biased region" description="Basic and acidic residues" evidence="11">
    <location>
        <begin position="81"/>
        <end position="95"/>
    </location>
</feature>
<dbReference type="CDD" id="cd00084">
    <property type="entry name" value="HMG-box_SF"/>
    <property type="match status" value="1"/>
</dbReference>
<dbReference type="GO" id="GO:0005634">
    <property type="term" value="C:nucleus"/>
    <property type="evidence" value="ECO:0007669"/>
    <property type="project" value="UniProtKB-SubCell"/>
</dbReference>
<dbReference type="InterPro" id="IPR019787">
    <property type="entry name" value="Znf_PHD-finger"/>
</dbReference>
<evidence type="ECO:0000256" key="6">
    <source>
        <dbReference type="ARBA" id="ARBA00023015"/>
    </source>
</evidence>
<comment type="caution">
    <text evidence="13">The sequence shown here is derived from an EMBL/GenBank/DDBJ whole genome shotgun (WGS) entry which is preliminary data.</text>
</comment>
<dbReference type="InterPro" id="IPR012958">
    <property type="entry name" value="CHD_N"/>
</dbReference>
<dbReference type="SUPFAM" id="SSF57903">
    <property type="entry name" value="FYVE/PHD zinc finger"/>
    <property type="match status" value="2"/>
</dbReference>
<proteinExistence type="predicted"/>
<keyword evidence="5" id="KW-0862">Zinc</keyword>
<evidence type="ECO:0000256" key="8">
    <source>
        <dbReference type="ARBA" id="ARBA00023163"/>
    </source>
</evidence>
<dbReference type="FunFam" id="3.30.40.10:FF:000001">
    <property type="entry name" value="chromodomain-helicase-DNA-binding protein 3 isoform X1"/>
    <property type="match status" value="1"/>
</dbReference>
<feature type="region of interest" description="Disordered" evidence="11">
    <location>
        <begin position="1"/>
        <end position="123"/>
    </location>
</feature>
<dbReference type="SUPFAM" id="SSF54160">
    <property type="entry name" value="Chromo domain-like"/>
    <property type="match status" value="1"/>
</dbReference>
<dbReference type="GO" id="GO:0003678">
    <property type="term" value="F:DNA helicase activity"/>
    <property type="evidence" value="ECO:0007669"/>
    <property type="project" value="UniProtKB-EC"/>
</dbReference>
<feature type="domain" description="PHD-type" evidence="12">
    <location>
        <begin position="415"/>
        <end position="462"/>
    </location>
</feature>
<evidence type="ECO:0000256" key="1">
    <source>
        <dbReference type="ARBA" id="ARBA00004123"/>
    </source>
</evidence>
<evidence type="ECO:0000256" key="10">
    <source>
        <dbReference type="PROSITE-ProRule" id="PRU00146"/>
    </source>
</evidence>
<dbReference type="InterPro" id="IPR036910">
    <property type="entry name" value="HMG_box_dom_sf"/>
</dbReference>
<evidence type="ECO:0000256" key="7">
    <source>
        <dbReference type="ARBA" id="ARBA00023125"/>
    </source>
</evidence>
<keyword evidence="3" id="KW-0479">Metal-binding</keyword>
<evidence type="ECO:0000256" key="4">
    <source>
        <dbReference type="ARBA" id="ARBA00022771"/>
    </source>
</evidence>
<evidence type="ECO:0000256" key="5">
    <source>
        <dbReference type="ARBA" id="ARBA00022833"/>
    </source>
</evidence>
<dbReference type="Pfam" id="PF00628">
    <property type="entry name" value="PHD"/>
    <property type="match status" value="2"/>
</dbReference>
<feature type="compositionally biased region" description="Basic residues" evidence="11">
    <location>
        <begin position="323"/>
        <end position="342"/>
    </location>
</feature>
<dbReference type="InterPro" id="IPR011011">
    <property type="entry name" value="Znf_FYVE_PHD"/>
</dbReference>
<keyword evidence="9" id="KW-0539">Nucleus</keyword>
<feature type="region of interest" description="Disordered" evidence="11">
    <location>
        <begin position="187"/>
        <end position="354"/>
    </location>
</feature>
<dbReference type="AlphaFoldDB" id="A0AAN8X6J9"/>
<dbReference type="CDD" id="cd15532">
    <property type="entry name" value="PHD2_CHD_II"/>
    <property type="match status" value="1"/>
</dbReference>
<evidence type="ECO:0000256" key="3">
    <source>
        <dbReference type="ARBA" id="ARBA00022723"/>
    </source>
</evidence>
<evidence type="ECO:0000259" key="12">
    <source>
        <dbReference type="PROSITE" id="PS50016"/>
    </source>
</evidence>
<keyword evidence="7" id="KW-0238">DNA-binding</keyword>
<dbReference type="PANTHER" id="PTHR24102:SF28">
    <property type="entry name" value="PHD-TYPE DOMAIN-CONTAINING PROTEIN"/>
    <property type="match status" value="1"/>
</dbReference>
<name>A0AAN8X6J9_HALRR</name>
<sequence length="531" mass="60973">MPSDLEEEAYGDEEEQEIEGEEGEGEEEQADSNEEEQDEEWGGGKRKRKKSKKRKSSRGDRGRKKRKKKDESESEGEFEEDGARVDSDYQEDTPKGRGRGKARGRPTPPAMPQESGGADQMPTVAEVCESFGLNDVDLEYSESDYQNFTTYKLFQQHVRPLLAKENPRVPVSKLMMLVAAKWREFTARNQEEEEEELVEEDGDDQEQEGEPEREPEPVQATPKGRGRPRKAKNDDDLEEDFDDEDSMSKKKRGRKRTATTENKNKKSSKVPTLKIKIGKRKKDTSVSLDDSSQDSDAEFEQMLAEAEDMNKAEDEAELSTTTTKKKAKTKIGNKNKKKKRMRAKDEDGYETDHQSTPNQDYCEVCQQGGEIILCDTCPKAYHLVCLEPELEEAPEGKWSCPNCEAEGVKDEDEHMEYCKVCKDGGELLCCDSCVNAYHTYCLSPPLFEVPEGDWTCQRCACEPLPGRVQKILFWRYVDPPKPPEGWKEKVGDKAEKYTFKQMREFLVKWVDMSYWHCSWISELMLDVYHPQ</sequence>
<dbReference type="GO" id="GO:0008270">
    <property type="term" value="F:zinc ion binding"/>
    <property type="evidence" value="ECO:0007669"/>
    <property type="project" value="UniProtKB-KW"/>
</dbReference>
<dbReference type="GO" id="GO:0003677">
    <property type="term" value="F:DNA binding"/>
    <property type="evidence" value="ECO:0007669"/>
    <property type="project" value="UniProtKB-KW"/>
</dbReference>
<feature type="domain" description="PHD-type" evidence="12">
    <location>
        <begin position="359"/>
        <end position="406"/>
    </location>
</feature>
<keyword evidence="13" id="KW-0378">Hydrolase</keyword>
<dbReference type="InterPro" id="IPR013083">
    <property type="entry name" value="Znf_RING/FYVE/PHD"/>
</dbReference>
<keyword evidence="2" id="KW-0597">Phosphoprotein</keyword>
<evidence type="ECO:0000313" key="14">
    <source>
        <dbReference type="Proteomes" id="UP001381693"/>
    </source>
</evidence>
<feature type="compositionally biased region" description="Acidic residues" evidence="11">
    <location>
        <begin position="235"/>
        <end position="245"/>
    </location>
</feature>
<dbReference type="PROSITE" id="PS50016">
    <property type="entry name" value="ZF_PHD_2"/>
    <property type="match status" value="2"/>
</dbReference>
<organism evidence="13 14">
    <name type="scientific">Halocaridina rubra</name>
    <name type="common">Hawaiian red shrimp</name>
    <dbReference type="NCBI Taxonomy" id="373956"/>
    <lineage>
        <taxon>Eukaryota</taxon>
        <taxon>Metazoa</taxon>
        <taxon>Ecdysozoa</taxon>
        <taxon>Arthropoda</taxon>
        <taxon>Crustacea</taxon>
        <taxon>Multicrustacea</taxon>
        <taxon>Malacostraca</taxon>
        <taxon>Eumalacostraca</taxon>
        <taxon>Eucarida</taxon>
        <taxon>Decapoda</taxon>
        <taxon>Pleocyemata</taxon>
        <taxon>Caridea</taxon>
        <taxon>Atyoidea</taxon>
        <taxon>Atyidae</taxon>
        <taxon>Halocaridina</taxon>
    </lineage>
</organism>